<protein>
    <recommendedName>
        <fullName evidence="5">Cutinase</fullName>
    </recommendedName>
</protein>
<accession>A0A9P6NQS5</accession>
<evidence type="ECO:0008006" key="5">
    <source>
        <dbReference type="Google" id="ProtNLM"/>
    </source>
</evidence>
<evidence type="ECO:0000256" key="1">
    <source>
        <dbReference type="ARBA" id="ARBA00022801"/>
    </source>
</evidence>
<dbReference type="EMBL" id="MU167235">
    <property type="protein sequence ID" value="KAG0148549.1"/>
    <property type="molecule type" value="Genomic_DNA"/>
</dbReference>
<comment type="caution">
    <text evidence="3">The sequence shown here is derived from an EMBL/GenBank/DDBJ whole genome shotgun (WGS) entry which is preliminary data.</text>
</comment>
<dbReference type="Proteomes" id="UP000886653">
    <property type="component" value="Unassembled WGS sequence"/>
</dbReference>
<keyword evidence="2" id="KW-1015">Disulfide bond</keyword>
<dbReference type="Gene3D" id="3.40.50.1820">
    <property type="entry name" value="alpha/beta hydrolase"/>
    <property type="match status" value="1"/>
</dbReference>
<keyword evidence="4" id="KW-1185">Reference proteome</keyword>
<dbReference type="SUPFAM" id="SSF53474">
    <property type="entry name" value="alpha/beta-Hydrolases"/>
    <property type="match status" value="1"/>
</dbReference>
<evidence type="ECO:0000313" key="3">
    <source>
        <dbReference type="EMBL" id="KAG0148549.1"/>
    </source>
</evidence>
<proteinExistence type="predicted"/>
<reference evidence="3" key="1">
    <citation type="submission" date="2013-11" db="EMBL/GenBank/DDBJ databases">
        <title>Genome sequence of the fusiform rust pathogen reveals effectors for host alternation and coevolution with pine.</title>
        <authorList>
            <consortium name="DOE Joint Genome Institute"/>
            <person name="Smith K."/>
            <person name="Pendleton A."/>
            <person name="Kubisiak T."/>
            <person name="Anderson C."/>
            <person name="Salamov A."/>
            <person name="Aerts A."/>
            <person name="Riley R."/>
            <person name="Clum A."/>
            <person name="Lindquist E."/>
            <person name="Ence D."/>
            <person name="Campbell M."/>
            <person name="Kronenberg Z."/>
            <person name="Feau N."/>
            <person name="Dhillon B."/>
            <person name="Hamelin R."/>
            <person name="Burleigh J."/>
            <person name="Smith J."/>
            <person name="Yandell M."/>
            <person name="Nelson C."/>
            <person name="Grigoriev I."/>
            <person name="Davis J."/>
        </authorList>
    </citation>
    <scope>NUCLEOTIDE SEQUENCE</scope>
    <source>
        <strain evidence="3">G11</strain>
    </source>
</reference>
<evidence type="ECO:0000256" key="2">
    <source>
        <dbReference type="ARBA" id="ARBA00023157"/>
    </source>
</evidence>
<dbReference type="Pfam" id="PF01083">
    <property type="entry name" value="Cutinase"/>
    <property type="match status" value="1"/>
</dbReference>
<dbReference type="GO" id="GO:0052689">
    <property type="term" value="F:carboxylic ester hydrolase activity"/>
    <property type="evidence" value="ECO:0007669"/>
    <property type="project" value="UniProtKB-ARBA"/>
</dbReference>
<sequence>MFSALLAHPSNKNQFEKRQGFKFPEVMGDAGKGLGGLMGGGNAGGDGCKKYKIISARGTGENQLHPTGYAKFISEVLASVPDGGNYEVFVYPATVDYVAGPGEGAADAMRYISGQKSSCPKQVYVLIGYSEGAMVVTQLLKKTELPASSIVAIVLYGNPYFKGGAPQNACSAKTGAGVASATGISMPSRYSSITFDCCVTGDQVCQTTGSMVPHLTYGGSQNEKAAVRFTVSKLHGGKK</sequence>
<organism evidence="3 4">
    <name type="scientific">Cronartium quercuum f. sp. fusiforme G11</name>
    <dbReference type="NCBI Taxonomy" id="708437"/>
    <lineage>
        <taxon>Eukaryota</taxon>
        <taxon>Fungi</taxon>
        <taxon>Dikarya</taxon>
        <taxon>Basidiomycota</taxon>
        <taxon>Pucciniomycotina</taxon>
        <taxon>Pucciniomycetes</taxon>
        <taxon>Pucciniales</taxon>
        <taxon>Coleosporiaceae</taxon>
        <taxon>Cronartium</taxon>
    </lineage>
</organism>
<evidence type="ECO:0000313" key="4">
    <source>
        <dbReference type="Proteomes" id="UP000886653"/>
    </source>
</evidence>
<dbReference type="PANTHER" id="PTHR33630">
    <property type="entry name" value="CUTINASE RV1984C-RELATED-RELATED"/>
    <property type="match status" value="1"/>
</dbReference>
<keyword evidence="1" id="KW-0378">Hydrolase</keyword>
<dbReference type="SMART" id="SM01110">
    <property type="entry name" value="Cutinase"/>
    <property type="match status" value="1"/>
</dbReference>
<gene>
    <name evidence="3" type="ORF">CROQUDRAFT_75183</name>
</gene>
<dbReference type="OrthoDB" id="2500275at2759"/>
<dbReference type="PANTHER" id="PTHR33630:SF9">
    <property type="entry name" value="CUTINASE 4"/>
    <property type="match status" value="1"/>
</dbReference>
<dbReference type="InterPro" id="IPR029058">
    <property type="entry name" value="AB_hydrolase_fold"/>
</dbReference>
<dbReference type="InterPro" id="IPR000675">
    <property type="entry name" value="Cutinase/axe"/>
</dbReference>
<dbReference type="AlphaFoldDB" id="A0A9P6NQS5"/>
<name>A0A9P6NQS5_9BASI</name>